<gene>
    <name evidence="1" type="ORF">TR51_00540</name>
</gene>
<evidence type="ECO:0000313" key="2">
    <source>
        <dbReference type="Proteomes" id="UP000032066"/>
    </source>
</evidence>
<dbReference type="SUPFAM" id="SSF52540">
    <property type="entry name" value="P-loop containing nucleoside triphosphate hydrolases"/>
    <property type="match status" value="1"/>
</dbReference>
<organism evidence="1 2">
    <name type="scientific">Kitasatospora griseola</name>
    <name type="common">Streptomyces griseolosporeus</name>
    <dbReference type="NCBI Taxonomy" id="2064"/>
    <lineage>
        <taxon>Bacteria</taxon>
        <taxon>Bacillati</taxon>
        <taxon>Actinomycetota</taxon>
        <taxon>Actinomycetes</taxon>
        <taxon>Kitasatosporales</taxon>
        <taxon>Streptomycetaceae</taxon>
        <taxon>Kitasatospora</taxon>
    </lineage>
</organism>
<dbReference type="InterPro" id="IPR027417">
    <property type="entry name" value="P-loop_NTPase"/>
</dbReference>
<dbReference type="Proteomes" id="UP000032066">
    <property type="component" value="Unassembled WGS sequence"/>
</dbReference>
<protein>
    <submittedName>
        <fullName evidence="1">TmrB</fullName>
    </submittedName>
</protein>
<accession>A0A0D0Q141</accession>
<sequence>MLVWINGPFGGGKTQTAHNLARRLPDAAVCDPEELGFGLHRMVPPALRSDFQDLTAWRTGTVEMLDVAVRCHLGPVIVPMTVTEPAHFAETVGRLRELGHDVRHFTLLAERATVLRRLAEREPVHRLRRLAGLPAPARGESFAVARLDDGLRRLADPAFATHLHTDRLTVTQAADRIARLAGLHPAPDTDTALRATLRRAAVKIRHLRLD</sequence>
<dbReference type="PATRIC" id="fig|2064.6.peg.125"/>
<reference evidence="1 2" key="1">
    <citation type="submission" date="2015-02" db="EMBL/GenBank/DDBJ databases">
        <title>Draft genome sequence of Kitasatospora griseola MF730-N6, a bafilomycin, terpentecin and satosporin producer.</title>
        <authorList>
            <person name="Arens J.C."/>
            <person name="Haltli B."/>
            <person name="Kerr R.G."/>
        </authorList>
    </citation>
    <scope>NUCLEOTIDE SEQUENCE [LARGE SCALE GENOMIC DNA]</scope>
    <source>
        <strain evidence="1 2">MF730-N6</strain>
    </source>
</reference>
<name>A0A0D0Q141_KITGR</name>
<dbReference type="Pfam" id="PF13671">
    <property type="entry name" value="AAA_33"/>
    <property type="match status" value="1"/>
</dbReference>
<proteinExistence type="predicted"/>
<comment type="caution">
    <text evidence="1">The sequence shown here is derived from an EMBL/GenBank/DDBJ whole genome shotgun (WGS) entry which is preliminary data.</text>
</comment>
<dbReference type="OrthoDB" id="9799092at2"/>
<dbReference type="AlphaFoldDB" id="A0A0D0Q141"/>
<evidence type="ECO:0000313" key="1">
    <source>
        <dbReference type="EMBL" id="KIQ66212.1"/>
    </source>
</evidence>
<dbReference type="EMBL" id="JXZB01000001">
    <property type="protein sequence ID" value="KIQ66212.1"/>
    <property type="molecule type" value="Genomic_DNA"/>
</dbReference>
<keyword evidence="2" id="KW-1185">Reference proteome</keyword>
<dbReference type="RefSeq" id="WP_043907249.1">
    <property type="nucleotide sequence ID" value="NZ_JXZB01000001.1"/>
</dbReference>
<dbReference type="STRING" id="2064.TR51_00540"/>
<dbReference type="Gene3D" id="3.40.50.300">
    <property type="entry name" value="P-loop containing nucleotide triphosphate hydrolases"/>
    <property type="match status" value="1"/>
</dbReference>